<keyword evidence="9 13" id="KW-0694">RNA-binding</keyword>
<evidence type="ECO:0000256" key="4">
    <source>
        <dbReference type="ARBA" id="ARBA00022490"/>
    </source>
</evidence>
<keyword evidence="4" id="KW-0963">Cytoplasm</keyword>
<dbReference type="SUPFAM" id="SSF53335">
    <property type="entry name" value="S-adenosyl-L-methionine-dependent methyltransferases"/>
    <property type="match status" value="1"/>
</dbReference>
<dbReference type="Gene3D" id="3.30.70.1170">
    <property type="entry name" value="Sun protein, domain 3"/>
    <property type="match status" value="1"/>
</dbReference>
<feature type="binding site" evidence="13">
    <location>
        <begin position="257"/>
        <end position="263"/>
    </location>
    <ligand>
        <name>S-adenosyl-L-methionine</name>
        <dbReference type="ChEBI" id="CHEBI:59789"/>
    </ligand>
</feature>
<evidence type="ECO:0000256" key="10">
    <source>
        <dbReference type="ARBA" id="ARBA00030399"/>
    </source>
</evidence>
<evidence type="ECO:0000313" key="15">
    <source>
        <dbReference type="EMBL" id="MBC5687259.1"/>
    </source>
</evidence>
<evidence type="ECO:0000313" key="16">
    <source>
        <dbReference type="Proteomes" id="UP000643810"/>
    </source>
</evidence>
<dbReference type="InterPro" id="IPR029063">
    <property type="entry name" value="SAM-dependent_MTases_sf"/>
</dbReference>
<gene>
    <name evidence="15" type="primary">rsmB</name>
    <name evidence="15" type="ORF">H8R94_11725</name>
</gene>
<reference evidence="15 16" key="1">
    <citation type="submission" date="2020-08" db="EMBL/GenBank/DDBJ databases">
        <title>Genome public.</title>
        <authorList>
            <person name="Liu C."/>
            <person name="Sun Q."/>
        </authorList>
    </citation>
    <scope>NUCLEOTIDE SEQUENCE [LARGE SCALE GENOMIC DNA]</scope>
    <source>
        <strain evidence="15 16">NSJ-9</strain>
    </source>
</reference>
<dbReference type="InterPro" id="IPR023267">
    <property type="entry name" value="RCMT"/>
</dbReference>
<dbReference type="EMBL" id="JACOPG010000005">
    <property type="protein sequence ID" value="MBC5687259.1"/>
    <property type="molecule type" value="Genomic_DNA"/>
</dbReference>
<dbReference type="GO" id="GO:0032259">
    <property type="term" value="P:methylation"/>
    <property type="evidence" value="ECO:0007669"/>
    <property type="project" value="UniProtKB-KW"/>
</dbReference>
<evidence type="ECO:0000259" key="14">
    <source>
        <dbReference type="PROSITE" id="PS51686"/>
    </source>
</evidence>
<dbReference type="Gene3D" id="1.10.940.10">
    <property type="entry name" value="NusB-like"/>
    <property type="match status" value="1"/>
</dbReference>
<dbReference type="Proteomes" id="UP000643810">
    <property type="component" value="Unassembled WGS sequence"/>
</dbReference>
<evidence type="ECO:0000256" key="8">
    <source>
        <dbReference type="ARBA" id="ARBA00022691"/>
    </source>
</evidence>
<protein>
    <recommendedName>
        <fullName evidence="3">16S rRNA (cytosine(967)-C(5))-methyltransferase</fullName>
        <ecNumber evidence="3">2.1.1.176</ecNumber>
    </recommendedName>
    <alternativeName>
        <fullName evidence="10">16S rRNA m5C967 methyltransferase</fullName>
    </alternativeName>
    <alternativeName>
        <fullName evidence="11">rRNA (cytosine-C(5)-)-methyltransferase RsmB</fullName>
    </alternativeName>
</protein>
<keyword evidence="6 13" id="KW-0489">Methyltransferase</keyword>
<dbReference type="InterPro" id="IPR004573">
    <property type="entry name" value="rRNA_ssu_MeTfrase_B"/>
</dbReference>
<comment type="similarity">
    <text evidence="13">Belongs to the class I-like SAM-binding methyltransferase superfamily. RsmB/NOP family.</text>
</comment>
<dbReference type="SUPFAM" id="SSF48013">
    <property type="entry name" value="NusB-like"/>
    <property type="match status" value="1"/>
</dbReference>
<dbReference type="NCBIfam" id="NF011494">
    <property type="entry name" value="PRK14902.1"/>
    <property type="match status" value="1"/>
</dbReference>
<dbReference type="GO" id="GO:0008168">
    <property type="term" value="F:methyltransferase activity"/>
    <property type="evidence" value="ECO:0007669"/>
    <property type="project" value="UniProtKB-KW"/>
</dbReference>
<dbReference type="Pfam" id="PF01029">
    <property type="entry name" value="NusB"/>
    <property type="match status" value="1"/>
</dbReference>
<evidence type="ECO:0000256" key="3">
    <source>
        <dbReference type="ARBA" id="ARBA00012140"/>
    </source>
</evidence>
<evidence type="ECO:0000256" key="7">
    <source>
        <dbReference type="ARBA" id="ARBA00022679"/>
    </source>
</evidence>
<accession>A0ABR7GJ03</accession>
<evidence type="ECO:0000256" key="9">
    <source>
        <dbReference type="ARBA" id="ARBA00022884"/>
    </source>
</evidence>
<feature type="active site" description="Nucleophile" evidence="13">
    <location>
        <position position="379"/>
    </location>
</feature>
<evidence type="ECO:0000256" key="2">
    <source>
        <dbReference type="ARBA" id="ARBA00004496"/>
    </source>
</evidence>
<evidence type="ECO:0000256" key="1">
    <source>
        <dbReference type="ARBA" id="ARBA00002724"/>
    </source>
</evidence>
<feature type="binding site" evidence="13">
    <location>
        <position position="308"/>
    </location>
    <ligand>
        <name>S-adenosyl-L-methionine</name>
        <dbReference type="ChEBI" id="CHEBI:59789"/>
    </ligand>
</feature>
<evidence type="ECO:0000256" key="5">
    <source>
        <dbReference type="ARBA" id="ARBA00022552"/>
    </source>
</evidence>
<dbReference type="CDD" id="cd02440">
    <property type="entry name" value="AdoMet_MTases"/>
    <property type="match status" value="1"/>
</dbReference>
<feature type="domain" description="SAM-dependent MTase RsmB/NOP-type" evidence="14">
    <location>
        <begin position="167"/>
        <end position="426"/>
    </location>
</feature>
<dbReference type="Gene3D" id="3.40.50.150">
    <property type="entry name" value="Vaccinia Virus protein VP39"/>
    <property type="match status" value="1"/>
</dbReference>
<dbReference type="PANTHER" id="PTHR22807">
    <property type="entry name" value="NOP2 YEAST -RELATED NOL1/NOP2/FMU SUN DOMAIN-CONTAINING"/>
    <property type="match status" value="1"/>
</dbReference>
<comment type="subcellular location">
    <subcellularLocation>
        <location evidence="2">Cytoplasm</location>
    </subcellularLocation>
</comment>
<dbReference type="InterPro" id="IPR049560">
    <property type="entry name" value="MeTrfase_RsmB-F_NOP2_cat"/>
</dbReference>
<comment type="caution">
    <text evidence="15">The sequence shown here is derived from an EMBL/GenBank/DDBJ whole genome shotgun (WGS) entry which is preliminary data.</text>
</comment>
<dbReference type="PRINTS" id="PR02008">
    <property type="entry name" value="RCMTFAMILY"/>
</dbReference>
<dbReference type="RefSeq" id="WP_186854732.1">
    <property type="nucleotide sequence ID" value="NZ_JACOPG010000005.1"/>
</dbReference>
<dbReference type="InterPro" id="IPR035926">
    <property type="entry name" value="NusB-like_sf"/>
</dbReference>
<dbReference type="InterPro" id="IPR054728">
    <property type="entry name" value="RsmB-like_ferredoxin"/>
</dbReference>
<sequence length="426" mass="47524">MTDPNQREIIVAILEEVLEEGKYSHLVLGATLEKYQYLSKQQRAFITRVTQGTIERLLQIDAILGQFVKKPKVPKMKPLIRTVLRSSVYQIVFMDGVPDAAVCNEAVRIVKNHGLGGLSGFVNGVLRNISRNKDSITYKGLSEAYSMPQWIIDAWEEQFGGETTKQILEELLEEKKTCIRVNTGNISVEELTKNLRAQGITVEPCEEIPYALYISGYDYLRGIPEFLAGDFYIQDFSSMMVAHSAGIQQGDHVIDVCAAPGGKSLHAAELLAGTGLVEARDLSDHKVSILEENIRRMGLANIRAEKWDATILNEESIGQADVVICDAPCSGLGVVAKKPDIKYHMTKETQKELAILQRQILDVVCAYVKAGGTLMYSTCTISSQENEDNVTWFLEKHPDFSLETEKQFLPKAGKQDGFFLAKMKKR</sequence>
<dbReference type="NCBIfam" id="TIGR00563">
    <property type="entry name" value="rsmB"/>
    <property type="match status" value="1"/>
</dbReference>
<dbReference type="Pfam" id="PF22458">
    <property type="entry name" value="RsmF-B_ferredox"/>
    <property type="match status" value="1"/>
</dbReference>
<dbReference type="PANTHER" id="PTHR22807:SF53">
    <property type="entry name" value="RIBOSOMAL RNA SMALL SUBUNIT METHYLTRANSFERASE B-RELATED"/>
    <property type="match status" value="1"/>
</dbReference>
<keyword evidence="8 13" id="KW-0949">S-adenosyl-L-methionine</keyword>
<feature type="binding site" evidence="13">
    <location>
        <position position="281"/>
    </location>
    <ligand>
        <name>S-adenosyl-L-methionine</name>
        <dbReference type="ChEBI" id="CHEBI:59789"/>
    </ligand>
</feature>
<dbReference type="PROSITE" id="PS51686">
    <property type="entry name" value="SAM_MT_RSMB_NOP"/>
    <property type="match status" value="1"/>
</dbReference>
<dbReference type="InterPro" id="IPR001678">
    <property type="entry name" value="MeTrfase_RsmB-F_NOP2_dom"/>
</dbReference>
<keyword evidence="7 13" id="KW-0808">Transferase</keyword>
<keyword evidence="16" id="KW-1185">Reference proteome</keyword>
<evidence type="ECO:0000256" key="12">
    <source>
        <dbReference type="ARBA" id="ARBA00047283"/>
    </source>
</evidence>
<dbReference type="InterPro" id="IPR006027">
    <property type="entry name" value="NusB_RsmB_TIM44"/>
</dbReference>
<evidence type="ECO:0000256" key="11">
    <source>
        <dbReference type="ARBA" id="ARBA00031088"/>
    </source>
</evidence>
<organism evidence="15 16">
    <name type="scientific">Roseburia lenta</name>
    <dbReference type="NCBI Taxonomy" id="2763061"/>
    <lineage>
        <taxon>Bacteria</taxon>
        <taxon>Bacillati</taxon>
        <taxon>Bacillota</taxon>
        <taxon>Clostridia</taxon>
        <taxon>Lachnospirales</taxon>
        <taxon>Lachnospiraceae</taxon>
        <taxon>Roseburia</taxon>
    </lineage>
</organism>
<comment type="function">
    <text evidence="1">Specifically methylates the cytosine at position 967 (m5C967) of 16S rRNA.</text>
</comment>
<keyword evidence="5" id="KW-0698">rRNA processing</keyword>
<dbReference type="EC" id="2.1.1.176" evidence="3"/>
<feature type="binding site" evidence="13">
    <location>
        <position position="326"/>
    </location>
    <ligand>
        <name>S-adenosyl-L-methionine</name>
        <dbReference type="ChEBI" id="CHEBI:59789"/>
    </ligand>
</feature>
<evidence type="ECO:0000256" key="6">
    <source>
        <dbReference type="ARBA" id="ARBA00022603"/>
    </source>
</evidence>
<comment type="catalytic activity">
    <reaction evidence="12">
        <text>cytidine(967) in 16S rRNA + S-adenosyl-L-methionine = 5-methylcytidine(967) in 16S rRNA + S-adenosyl-L-homocysteine + H(+)</text>
        <dbReference type="Rhea" id="RHEA:42748"/>
        <dbReference type="Rhea" id="RHEA-COMP:10219"/>
        <dbReference type="Rhea" id="RHEA-COMP:10220"/>
        <dbReference type="ChEBI" id="CHEBI:15378"/>
        <dbReference type="ChEBI" id="CHEBI:57856"/>
        <dbReference type="ChEBI" id="CHEBI:59789"/>
        <dbReference type="ChEBI" id="CHEBI:74483"/>
        <dbReference type="ChEBI" id="CHEBI:82748"/>
        <dbReference type="EC" id="2.1.1.176"/>
    </reaction>
</comment>
<dbReference type="Pfam" id="PF01189">
    <property type="entry name" value="Methyltr_RsmB-F"/>
    <property type="match status" value="1"/>
</dbReference>
<proteinExistence type="inferred from homology"/>
<evidence type="ECO:0000256" key="13">
    <source>
        <dbReference type="PROSITE-ProRule" id="PRU01023"/>
    </source>
</evidence>
<name>A0ABR7GJ03_9FIRM</name>